<evidence type="ECO:0000313" key="7">
    <source>
        <dbReference type="EMBL" id="AMY12142.1"/>
    </source>
</evidence>
<dbReference type="InterPro" id="IPR012340">
    <property type="entry name" value="NA-bd_OB-fold"/>
</dbReference>
<dbReference type="RefSeq" id="WP_110173625.1">
    <property type="nucleotide sequence ID" value="NZ_CP015136.1"/>
</dbReference>
<name>A0A143PU78_LUTPR</name>
<proteinExistence type="predicted"/>
<evidence type="ECO:0000256" key="1">
    <source>
        <dbReference type="ARBA" id="ARBA00004141"/>
    </source>
</evidence>
<feature type="transmembrane region" description="Helical" evidence="5">
    <location>
        <begin position="7"/>
        <end position="37"/>
    </location>
</feature>
<keyword evidence="2 5" id="KW-0812">Transmembrane</keyword>
<dbReference type="SUPFAM" id="SSF141322">
    <property type="entry name" value="NfeD domain-like"/>
    <property type="match status" value="1"/>
</dbReference>
<keyword evidence="4 5" id="KW-0472">Membrane</keyword>
<dbReference type="Gene3D" id="2.40.50.140">
    <property type="entry name" value="Nucleic acid-binding proteins"/>
    <property type="match status" value="1"/>
</dbReference>
<dbReference type="Pfam" id="PF01957">
    <property type="entry name" value="NfeD"/>
    <property type="match status" value="1"/>
</dbReference>
<dbReference type="InterPro" id="IPR002810">
    <property type="entry name" value="NfeD-like_C"/>
</dbReference>
<dbReference type="InterPro" id="IPR052165">
    <property type="entry name" value="Membrane_assoc_protease"/>
</dbReference>
<evidence type="ECO:0000313" key="8">
    <source>
        <dbReference type="Proteomes" id="UP000076079"/>
    </source>
</evidence>
<keyword evidence="3 5" id="KW-1133">Transmembrane helix</keyword>
<evidence type="ECO:0000256" key="5">
    <source>
        <dbReference type="SAM" id="Phobius"/>
    </source>
</evidence>
<dbReference type="OrthoDB" id="962644at2"/>
<dbReference type="EMBL" id="CP015136">
    <property type="protein sequence ID" value="AMY12142.1"/>
    <property type="molecule type" value="Genomic_DNA"/>
</dbReference>
<evidence type="ECO:0000256" key="2">
    <source>
        <dbReference type="ARBA" id="ARBA00022692"/>
    </source>
</evidence>
<keyword evidence="8" id="KW-1185">Reference proteome</keyword>
<reference evidence="8" key="2">
    <citation type="submission" date="2016-04" db="EMBL/GenBank/DDBJ databases">
        <title>First Complete Genome Sequence of a Subdivision 6 Acidobacterium.</title>
        <authorList>
            <person name="Huang S."/>
            <person name="Vieira S."/>
            <person name="Bunk B."/>
            <person name="Riedel T."/>
            <person name="Sproeer C."/>
            <person name="Overmann J."/>
        </authorList>
    </citation>
    <scope>NUCLEOTIDE SEQUENCE [LARGE SCALE GENOMIC DNA]</scope>
    <source>
        <strain evidence="8">DSM 100886 HEG_-6_39</strain>
    </source>
</reference>
<feature type="domain" description="NfeD-like C-terminal" evidence="6">
    <location>
        <begin position="85"/>
        <end position="143"/>
    </location>
</feature>
<dbReference type="AlphaFoldDB" id="A0A143PU78"/>
<comment type="subcellular location">
    <subcellularLocation>
        <location evidence="1">Membrane</location>
        <topology evidence="1">Multi-pass membrane protein</topology>
    </subcellularLocation>
</comment>
<dbReference type="GO" id="GO:0005886">
    <property type="term" value="C:plasma membrane"/>
    <property type="evidence" value="ECO:0007669"/>
    <property type="project" value="TreeGrafter"/>
</dbReference>
<organism evidence="7 8">
    <name type="scientific">Luteitalea pratensis</name>
    <dbReference type="NCBI Taxonomy" id="1855912"/>
    <lineage>
        <taxon>Bacteria</taxon>
        <taxon>Pseudomonadati</taxon>
        <taxon>Acidobacteriota</taxon>
        <taxon>Vicinamibacteria</taxon>
        <taxon>Vicinamibacterales</taxon>
        <taxon>Vicinamibacteraceae</taxon>
        <taxon>Luteitalea</taxon>
    </lineage>
</organism>
<sequence>MIWWYWVVLGLLLLGLELATPGGFFLLFFGVGALLVGGLVTIGAGGPAWVQWLLFTVLSVAALVFFRTPLLRLMQARTPRSGDIDSLRGEVAVAMDGIPAGGLGRAQLRGTVWTARNLGTAPITPGERCLVTSVDGLTISIRREGAL</sequence>
<accession>A0A143PU78</accession>
<dbReference type="KEGG" id="abac:LuPra_05414"/>
<dbReference type="PANTHER" id="PTHR33507:SF3">
    <property type="entry name" value="INNER MEMBRANE PROTEIN YBBJ"/>
    <property type="match status" value="1"/>
</dbReference>
<dbReference type="Proteomes" id="UP000076079">
    <property type="component" value="Chromosome"/>
</dbReference>
<reference evidence="7 8" key="1">
    <citation type="journal article" date="2016" name="Genome Announc.">
        <title>First Complete Genome Sequence of a Subdivision 6 Acidobacterium Strain.</title>
        <authorList>
            <person name="Huang S."/>
            <person name="Vieira S."/>
            <person name="Bunk B."/>
            <person name="Riedel T."/>
            <person name="Sproer C."/>
            <person name="Overmann J."/>
        </authorList>
    </citation>
    <scope>NUCLEOTIDE SEQUENCE [LARGE SCALE GENOMIC DNA]</scope>
    <source>
        <strain evidence="8">DSM 100886 HEG_-6_39</strain>
    </source>
</reference>
<evidence type="ECO:0000256" key="4">
    <source>
        <dbReference type="ARBA" id="ARBA00023136"/>
    </source>
</evidence>
<dbReference type="PANTHER" id="PTHR33507">
    <property type="entry name" value="INNER MEMBRANE PROTEIN YBBJ"/>
    <property type="match status" value="1"/>
</dbReference>
<evidence type="ECO:0000259" key="6">
    <source>
        <dbReference type="Pfam" id="PF01957"/>
    </source>
</evidence>
<protein>
    <recommendedName>
        <fullName evidence="6">NfeD-like C-terminal domain-containing protein</fullName>
    </recommendedName>
</protein>
<dbReference type="STRING" id="1855912.LuPra_05414"/>
<evidence type="ECO:0000256" key="3">
    <source>
        <dbReference type="ARBA" id="ARBA00022989"/>
    </source>
</evidence>
<feature type="transmembrane region" description="Helical" evidence="5">
    <location>
        <begin position="49"/>
        <end position="70"/>
    </location>
</feature>
<gene>
    <name evidence="7" type="ORF">LuPra_05414</name>
</gene>